<dbReference type="AlphaFoldDB" id="A0A7J6KM73"/>
<dbReference type="Proteomes" id="UP000570595">
    <property type="component" value="Unassembled WGS sequence"/>
</dbReference>
<feature type="non-terminal residue" evidence="1">
    <location>
        <position position="202"/>
    </location>
</feature>
<sequence>TDAADYEVNCLLTSANCSLLQSSGGSVSGPALVGSSGPWLSGTTPLGALLAVVSSASRSDYNGSLTTKFLSGGEYRFCFSKNSSFESLSYVVFPRIIVAGIYRTECLLSTNPTCIADHRIHCFGLRGQTSHTSGGCVVVYDGYKDILGTFKWTQPYTLLDTGTQDHPDRPLTALQQAQSLPSPVVQRRPRLFYVRMAMDVPE</sequence>
<proteinExistence type="predicted"/>
<gene>
    <name evidence="1" type="ORF">FOZ61_003912</name>
</gene>
<dbReference type="EMBL" id="JABAHT010002263">
    <property type="protein sequence ID" value="KAF4647626.1"/>
    <property type="molecule type" value="Genomic_DNA"/>
</dbReference>
<reference evidence="1 2" key="1">
    <citation type="submission" date="2020-04" db="EMBL/GenBank/DDBJ databases">
        <title>Perkinsus olseni comparative genomics.</title>
        <authorList>
            <person name="Bogema D.R."/>
        </authorList>
    </citation>
    <scope>NUCLEOTIDE SEQUENCE [LARGE SCALE GENOMIC DNA]</scope>
    <source>
        <strain evidence="1">ATCC PRA-179</strain>
    </source>
</reference>
<name>A0A7J6KM73_PEROL</name>
<accession>A0A7J6KM73</accession>
<feature type="non-terminal residue" evidence="1">
    <location>
        <position position="1"/>
    </location>
</feature>
<comment type="caution">
    <text evidence="1">The sequence shown here is derived from an EMBL/GenBank/DDBJ whole genome shotgun (WGS) entry which is preliminary data.</text>
</comment>
<evidence type="ECO:0000313" key="2">
    <source>
        <dbReference type="Proteomes" id="UP000570595"/>
    </source>
</evidence>
<organism evidence="1 2">
    <name type="scientific">Perkinsus olseni</name>
    <name type="common">Perkinsus atlanticus</name>
    <dbReference type="NCBI Taxonomy" id="32597"/>
    <lineage>
        <taxon>Eukaryota</taxon>
        <taxon>Sar</taxon>
        <taxon>Alveolata</taxon>
        <taxon>Perkinsozoa</taxon>
        <taxon>Perkinsea</taxon>
        <taxon>Perkinsida</taxon>
        <taxon>Perkinsidae</taxon>
        <taxon>Perkinsus</taxon>
    </lineage>
</organism>
<evidence type="ECO:0000313" key="1">
    <source>
        <dbReference type="EMBL" id="KAF4647626.1"/>
    </source>
</evidence>
<protein>
    <submittedName>
        <fullName evidence="1">Uncharacterized protein</fullName>
    </submittedName>
</protein>